<dbReference type="GO" id="GO:0043565">
    <property type="term" value="F:sequence-specific DNA binding"/>
    <property type="evidence" value="ECO:0007669"/>
    <property type="project" value="InterPro"/>
</dbReference>
<dbReference type="Pfam" id="PF02183">
    <property type="entry name" value="HALZ"/>
    <property type="match status" value="1"/>
</dbReference>
<evidence type="ECO:0000256" key="1">
    <source>
        <dbReference type="ARBA" id="ARBA00004123"/>
    </source>
</evidence>
<proteinExistence type="inferred from homology"/>
<dbReference type="PRINTS" id="PR00031">
    <property type="entry name" value="HTHREPRESSR"/>
</dbReference>
<dbReference type="InterPro" id="IPR000047">
    <property type="entry name" value="HTH_motif"/>
</dbReference>
<reference evidence="13 14" key="1">
    <citation type="journal article" date="2021" name="Commun. Biol.">
        <title>The genome of Shorea leprosula (Dipterocarpaceae) highlights the ecological relevance of drought in aseasonal tropical rainforests.</title>
        <authorList>
            <person name="Ng K.K.S."/>
            <person name="Kobayashi M.J."/>
            <person name="Fawcett J.A."/>
            <person name="Hatakeyama M."/>
            <person name="Paape T."/>
            <person name="Ng C.H."/>
            <person name="Ang C.C."/>
            <person name="Tnah L.H."/>
            <person name="Lee C.T."/>
            <person name="Nishiyama T."/>
            <person name="Sese J."/>
            <person name="O'Brien M.J."/>
            <person name="Copetti D."/>
            <person name="Mohd Noor M.I."/>
            <person name="Ong R.C."/>
            <person name="Putra M."/>
            <person name="Sireger I.Z."/>
            <person name="Indrioko S."/>
            <person name="Kosugi Y."/>
            <person name="Izuno A."/>
            <person name="Isagi Y."/>
            <person name="Lee S.L."/>
            <person name="Shimizu K.K."/>
        </authorList>
    </citation>
    <scope>NUCLEOTIDE SEQUENCE [LARGE SCALE GENOMIC DNA]</scope>
    <source>
        <strain evidence="13">214</strain>
    </source>
</reference>
<evidence type="ECO:0000313" key="13">
    <source>
        <dbReference type="EMBL" id="GKV04019.1"/>
    </source>
</evidence>
<name>A0AAV5IW18_9ROSI</name>
<evidence type="ECO:0000259" key="12">
    <source>
        <dbReference type="PROSITE" id="PS50071"/>
    </source>
</evidence>
<evidence type="ECO:0000256" key="4">
    <source>
        <dbReference type="ARBA" id="ARBA00023155"/>
    </source>
</evidence>
<dbReference type="GO" id="GO:0045893">
    <property type="term" value="P:positive regulation of DNA-templated transcription"/>
    <property type="evidence" value="ECO:0007669"/>
    <property type="project" value="TreeGrafter"/>
</dbReference>
<evidence type="ECO:0000256" key="7">
    <source>
        <dbReference type="ARBA" id="ARBA00025748"/>
    </source>
</evidence>
<keyword evidence="11" id="KW-0175">Coiled coil</keyword>
<keyword evidence="2 10" id="KW-0805">Transcription regulation</keyword>
<evidence type="ECO:0000256" key="6">
    <source>
        <dbReference type="ARBA" id="ARBA00023242"/>
    </source>
</evidence>
<dbReference type="PROSITE" id="PS50071">
    <property type="entry name" value="HOMEOBOX_2"/>
    <property type="match status" value="1"/>
</dbReference>
<comment type="function">
    <text evidence="10">Transcription factor.</text>
</comment>
<protein>
    <recommendedName>
        <fullName evidence="10">Homeobox-leucine zipper protein</fullName>
    </recommendedName>
    <alternativeName>
        <fullName evidence="10">HD-ZIP protein</fullName>
    </alternativeName>
    <alternativeName>
        <fullName evidence="10">Homeodomain transcription factor</fullName>
    </alternativeName>
</protein>
<dbReference type="Pfam" id="PF00046">
    <property type="entry name" value="Homeodomain"/>
    <property type="match status" value="1"/>
</dbReference>
<dbReference type="InterPro" id="IPR001356">
    <property type="entry name" value="HD"/>
</dbReference>
<evidence type="ECO:0000256" key="8">
    <source>
        <dbReference type="PROSITE-ProRule" id="PRU00108"/>
    </source>
</evidence>
<keyword evidence="4 8" id="KW-0371">Homeobox</keyword>
<dbReference type="InterPro" id="IPR017970">
    <property type="entry name" value="Homeobox_CS"/>
</dbReference>
<dbReference type="Gene3D" id="1.10.10.60">
    <property type="entry name" value="Homeodomain-like"/>
    <property type="match status" value="1"/>
</dbReference>
<evidence type="ECO:0000256" key="2">
    <source>
        <dbReference type="ARBA" id="ARBA00023015"/>
    </source>
</evidence>
<dbReference type="AlphaFoldDB" id="A0AAV5IW18"/>
<keyword evidence="3 8" id="KW-0238">DNA-binding</keyword>
<organism evidence="13 14">
    <name type="scientific">Rubroshorea leprosula</name>
    <dbReference type="NCBI Taxonomy" id="152421"/>
    <lineage>
        <taxon>Eukaryota</taxon>
        <taxon>Viridiplantae</taxon>
        <taxon>Streptophyta</taxon>
        <taxon>Embryophyta</taxon>
        <taxon>Tracheophyta</taxon>
        <taxon>Spermatophyta</taxon>
        <taxon>Magnoliopsida</taxon>
        <taxon>eudicotyledons</taxon>
        <taxon>Gunneridae</taxon>
        <taxon>Pentapetalae</taxon>
        <taxon>rosids</taxon>
        <taxon>malvids</taxon>
        <taxon>Malvales</taxon>
        <taxon>Dipterocarpaceae</taxon>
        <taxon>Rubroshorea</taxon>
    </lineage>
</organism>
<evidence type="ECO:0000313" key="14">
    <source>
        <dbReference type="Proteomes" id="UP001054252"/>
    </source>
</evidence>
<feature type="domain" description="Homeobox" evidence="12">
    <location>
        <begin position="32"/>
        <end position="92"/>
    </location>
</feature>
<comment type="similarity">
    <text evidence="7 10">Belongs to the HD-ZIP homeobox family. Class I subfamily.</text>
</comment>
<feature type="coiled-coil region" evidence="11">
    <location>
        <begin position="98"/>
        <end position="132"/>
    </location>
</feature>
<comment type="caution">
    <text evidence="13">The sequence shown here is derived from an EMBL/GenBank/DDBJ whole genome shotgun (WGS) entry which is preliminary data.</text>
</comment>
<dbReference type="InterPro" id="IPR009057">
    <property type="entry name" value="Homeodomain-like_sf"/>
</dbReference>
<evidence type="ECO:0000256" key="3">
    <source>
        <dbReference type="ARBA" id="ARBA00023125"/>
    </source>
</evidence>
<feature type="DNA-binding region" description="Homeobox" evidence="8">
    <location>
        <begin position="34"/>
        <end position="93"/>
    </location>
</feature>
<keyword evidence="5 10" id="KW-0804">Transcription</keyword>
<evidence type="ECO:0000256" key="11">
    <source>
        <dbReference type="SAM" id="Coils"/>
    </source>
</evidence>
<dbReference type="GO" id="GO:0005634">
    <property type="term" value="C:nucleus"/>
    <property type="evidence" value="ECO:0007669"/>
    <property type="project" value="UniProtKB-SubCell"/>
</dbReference>
<gene>
    <name evidence="13" type="ORF">SLEP1_g16237</name>
</gene>
<evidence type="ECO:0000256" key="10">
    <source>
        <dbReference type="RuleBase" id="RU369038"/>
    </source>
</evidence>
<keyword evidence="14" id="KW-1185">Reference proteome</keyword>
<dbReference type="EMBL" id="BPVZ01000021">
    <property type="protein sequence ID" value="GKV04019.1"/>
    <property type="molecule type" value="Genomic_DNA"/>
</dbReference>
<dbReference type="PANTHER" id="PTHR24326:SF552">
    <property type="entry name" value="HOMEOBOX-LEUCINE ZIPPER PROTEIN"/>
    <property type="match status" value="1"/>
</dbReference>
<dbReference type="CDD" id="cd00086">
    <property type="entry name" value="homeodomain"/>
    <property type="match status" value="1"/>
</dbReference>
<accession>A0AAV5IW18</accession>
<sequence>MEQHQPVAAAATVKMDTVLSCLEKDMQQMTDTKASKNRRRFNDDQIRSLEFMFESETRPESQIKQELAKELGLQPRQVAIWFQNRRARSKTRQIERDYSILKENYESLLSRYESLKREHQSLHNQLQKLRSQLGKDHGNKFYETNPIENGNDTKHQTPHAMFQPKEKHSILKESNGNLLSSEDNRMGAEMRKDDWVVLKMIEATDVSLTSTRNWSSFESSFLDQSSCSSNWWEHW</sequence>
<evidence type="ECO:0000256" key="5">
    <source>
        <dbReference type="ARBA" id="ARBA00023163"/>
    </source>
</evidence>
<keyword evidence="6 8" id="KW-0539">Nucleus</keyword>
<dbReference type="PANTHER" id="PTHR24326">
    <property type="entry name" value="HOMEOBOX-LEUCINE ZIPPER PROTEIN"/>
    <property type="match status" value="1"/>
</dbReference>
<dbReference type="SMART" id="SM00389">
    <property type="entry name" value="HOX"/>
    <property type="match status" value="1"/>
</dbReference>
<dbReference type="GO" id="GO:0000981">
    <property type="term" value="F:DNA-binding transcription factor activity, RNA polymerase II-specific"/>
    <property type="evidence" value="ECO:0007669"/>
    <property type="project" value="UniProtKB-UniRule"/>
</dbReference>
<dbReference type="InterPro" id="IPR003106">
    <property type="entry name" value="Leu_zip_homeo"/>
</dbReference>
<comment type="subcellular location">
    <subcellularLocation>
        <location evidence="1 8 9">Nucleus</location>
    </subcellularLocation>
</comment>
<dbReference type="Proteomes" id="UP001054252">
    <property type="component" value="Unassembled WGS sequence"/>
</dbReference>
<evidence type="ECO:0000256" key="9">
    <source>
        <dbReference type="RuleBase" id="RU000682"/>
    </source>
</evidence>
<dbReference type="PROSITE" id="PS00027">
    <property type="entry name" value="HOMEOBOX_1"/>
    <property type="match status" value="1"/>
</dbReference>
<dbReference type="InterPro" id="IPR045224">
    <property type="entry name" value="HDZip_class_I_plant"/>
</dbReference>
<dbReference type="SUPFAM" id="SSF46689">
    <property type="entry name" value="Homeodomain-like"/>
    <property type="match status" value="1"/>
</dbReference>